<dbReference type="PRINTS" id="PR00463">
    <property type="entry name" value="EP450I"/>
</dbReference>
<evidence type="ECO:0000313" key="11">
    <source>
        <dbReference type="Proteomes" id="UP001177023"/>
    </source>
</evidence>
<dbReference type="InterPro" id="IPR050182">
    <property type="entry name" value="Cytochrome_P450_fam2"/>
</dbReference>
<dbReference type="PANTHER" id="PTHR24300:SF369">
    <property type="entry name" value="CYTOCHROME P450 FAMILY"/>
    <property type="match status" value="1"/>
</dbReference>
<comment type="caution">
    <text evidence="10">The sequence shown here is derived from an EMBL/GenBank/DDBJ whole genome shotgun (WGS) entry which is preliminary data.</text>
</comment>
<dbReference type="InterPro" id="IPR017972">
    <property type="entry name" value="Cyt_P450_CS"/>
</dbReference>
<evidence type="ECO:0000256" key="7">
    <source>
        <dbReference type="PIRSR" id="PIRSR602401-1"/>
    </source>
</evidence>
<dbReference type="GO" id="GO:0020037">
    <property type="term" value="F:heme binding"/>
    <property type="evidence" value="ECO:0007669"/>
    <property type="project" value="InterPro"/>
</dbReference>
<gene>
    <name evidence="9" type="ORF">MSPICULIGERA_LOCUS1209</name>
    <name evidence="10" type="ORF">MSPICULIGERA_LOCUS15234</name>
</gene>
<dbReference type="EMBL" id="CATQJA010002647">
    <property type="protein sequence ID" value="CAJ0576953.1"/>
    <property type="molecule type" value="Genomic_DNA"/>
</dbReference>
<dbReference type="Proteomes" id="UP001177023">
    <property type="component" value="Unassembled WGS sequence"/>
</dbReference>
<dbReference type="Gene3D" id="1.10.630.10">
    <property type="entry name" value="Cytochrome P450"/>
    <property type="match status" value="1"/>
</dbReference>
<dbReference type="GO" id="GO:0006805">
    <property type="term" value="P:xenobiotic metabolic process"/>
    <property type="evidence" value="ECO:0007669"/>
    <property type="project" value="TreeGrafter"/>
</dbReference>
<dbReference type="InterPro" id="IPR002401">
    <property type="entry name" value="Cyt_P450_E_grp-I"/>
</dbReference>
<feature type="binding site" description="axial binding residue" evidence="7">
    <location>
        <position position="438"/>
    </location>
    <ligand>
        <name>heme</name>
        <dbReference type="ChEBI" id="CHEBI:30413"/>
    </ligand>
    <ligandPart>
        <name>Fe</name>
        <dbReference type="ChEBI" id="CHEBI:18248"/>
    </ligandPart>
</feature>
<sequence>MIGLLLFLLAGGFIFREMYWKRRKLPPGPMPLPFIGNMHTVFKHEPGYDAYINWKKQYGPVYTYWLGPYANVVIADYETMKETIVRDGDKYANRFHSETMIEYRDGIYGVVEADGDLWKEQRKFALHTLRDFGMGKNLMEQKVMTEVTHLLDRISNQSGIAAQWEFDVAVGSIINSLLFGYRYEEENLAEFKELKGLLGDHMKIVASPTGGLVLMLPWTRPLPYFKEAHAKILYIRDRILNCFRRQLADRRLPIETEFDTPSVDFVEAYLKEQQKKKDEPDFGGFSMKQLENVIFDLWIAGMETTSNTLTWGLAFILNDDDVQRKIHEELDSALKSDRLVTLADKPNLNYINATICEIQRLANLLPMNLIHQTTEDVTINGHFLEAGTNVIPQISCVLFDEKIFPEPQSFKPERFLNPDGSLRKVEELIPFSLGKRQCLGEGLARMELFLFVANIFQKFKVTSPTRPSLKKSFGFTVQTAPYTCNFAERF</sequence>
<evidence type="ECO:0000313" key="10">
    <source>
        <dbReference type="EMBL" id="CAJ0576953.1"/>
    </source>
</evidence>
<dbReference type="GO" id="GO:0006082">
    <property type="term" value="P:organic acid metabolic process"/>
    <property type="evidence" value="ECO:0007669"/>
    <property type="project" value="TreeGrafter"/>
</dbReference>
<keyword evidence="5 7" id="KW-0408">Iron</keyword>
<evidence type="ECO:0000313" key="9">
    <source>
        <dbReference type="EMBL" id="CAJ0559220.1"/>
    </source>
</evidence>
<keyword evidence="4 8" id="KW-0560">Oxidoreductase</keyword>
<protein>
    <recommendedName>
        <fullName evidence="12">CYtochrome P450 family</fullName>
    </recommendedName>
</protein>
<evidence type="ECO:0000256" key="5">
    <source>
        <dbReference type="ARBA" id="ARBA00023004"/>
    </source>
</evidence>
<evidence type="ECO:0000256" key="6">
    <source>
        <dbReference type="ARBA" id="ARBA00023033"/>
    </source>
</evidence>
<accession>A0AA36CYV8</accession>
<comment type="cofactor">
    <cofactor evidence="1 7">
        <name>heme</name>
        <dbReference type="ChEBI" id="CHEBI:30413"/>
    </cofactor>
</comment>
<dbReference type="FunFam" id="1.10.630.10:FF:000036">
    <property type="entry name" value="CYtochrome P450 family"/>
    <property type="match status" value="1"/>
</dbReference>
<dbReference type="PANTHER" id="PTHR24300">
    <property type="entry name" value="CYTOCHROME P450 508A4-RELATED"/>
    <property type="match status" value="1"/>
</dbReference>
<name>A0AA36CYV8_9BILA</name>
<comment type="similarity">
    <text evidence="2 8">Belongs to the cytochrome P450 family.</text>
</comment>
<evidence type="ECO:0008006" key="12">
    <source>
        <dbReference type="Google" id="ProtNLM"/>
    </source>
</evidence>
<reference evidence="10" key="1">
    <citation type="submission" date="2023-06" db="EMBL/GenBank/DDBJ databases">
        <authorList>
            <person name="Delattre M."/>
        </authorList>
    </citation>
    <scope>NUCLEOTIDE SEQUENCE</scope>
    <source>
        <strain evidence="10">AF72</strain>
    </source>
</reference>
<dbReference type="EMBL" id="CATQJA010000317">
    <property type="protein sequence ID" value="CAJ0559220.1"/>
    <property type="molecule type" value="Genomic_DNA"/>
</dbReference>
<evidence type="ECO:0000256" key="2">
    <source>
        <dbReference type="ARBA" id="ARBA00010617"/>
    </source>
</evidence>
<dbReference type="GO" id="GO:0005737">
    <property type="term" value="C:cytoplasm"/>
    <property type="evidence" value="ECO:0007669"/>
    <property type="project" value="TreeGrafter"/>
</dbReference>
<dbReference type="InterPro" id="IPR036396">
    <property type="entry name" value="Cyt_P450_sf"/>
</dbReference>
<evidence type="ECO:0000256" key="4">
    <source>
        <dbReference type="ARBA" id="ARBA00023002"/>
    </source>
</evidence>
<evidence type="ECO:0000256" key="8">
    <source>
        <dbReference type="RuleBase" id="RU000461"/>
    </source>
</evidence>
<evidence type="ECO:0000256" key="3">
    <source>
        <dbReference type="ARBA" id="ARBA00022723"/>
    </source>
</evidence>
<dbReference type="CDD" id="cd20617">
    <property type="entry name" value="CYP1_2-like"/>
    <property type="match status" value="1"/>
</dbReference>
<proteinExistence type="inferred from homology"/>
<dbReference type="PROSITE" id="PS00086">
    <property type="entry name" value="CYTOCHROME_P450"/>
    <property type="match status" value="1"/>
</dbReference>
<keyword evidence="7 8" id="KW-0349">Heme</keyword>
<organism evidence="10 11">
    <name type="scientific">Mesorhabditis spiculigera</name>
    <dbReference type="NCBI Taxonomy" id="96644"/>
    <lineage>
        <taxon>Eukaryota</taxon>
        <taxon>Metazoa</taxon>
        <taxon>Ecdysozoa</taxon>
        <taxon>Nematoda</taxon>
        <taxon>Chromadorea</taxon>
        <taxon>Rhabditida</taxon>
        <taxon>Rhabditina</taxon>
        <taxon>Rhabditomorpha</taxon>
        <taxon>Rhabditoidea</taxon>
        <taxon>Rhabditidae</taxon>
        <taxon>Mesorhabditinae</taxon>
        <taxon>Mesorhabditis</taxon>
    </lineage>
</organism>
<dbReference type="SUPFAM" id="SSF48264">
    <property type="entry name" value="Cytochrome P450"/>
    <property type="match status" value="1"/>
</dbReference>
<dbReference type="GO" id="GO:0005506">
    <property type="term" value="F:iron ion binding"/>
    <property type="evidence" value="ECO:0007669"/>
    <property type="project" value="InterPro"/>
</dbReference>
<evidence type="ECO:0000256" key="1">
    <source>
        <dbReference type="ARBA" id="ARBA00001971"/>
    </source>
</evidence>
<feature type="non-terminal residue" evidence="10">
    <location>
        <position position="490"/>
    </location>
</feature>
<dbReference type="AlphaFoldDB" id="A0AA36CYV8"/>
<keyword evidence="3 7" id="KW-0479">Metal-binding</keyword>
<keyword evidence="11" id="KW-1185">Reference proteome</keyword>
<keyword evidence="6 8" id="KW-0503">Monooxygenase</keyword>
<dbReference type="PRINTS" id="PR00385">
    <property type="entry name" value="P450"/>
</dbReference>
<dbReference type="Pfam" id="PF00067">
    <property type="entry name" value="p450"/>
    <property type="match status" value="1"/>
</dbReference>
<dbReference type="GO" id="GO:0016712">
    <property type="term" value="F:oxidoreductase activity, acting on paired donors, with incorporation or reduction of molecular oxygen, reduced flavin or flavoprotein as one donor, and incorporation of one atom of oxygen"/>
    <property type="evidence" value="ECO:0007669"/>
    <property type="project" value="TreeGrafter"/>
</dbReference>
<dbReference type="InterPro" id="IPR001128">
    <property type="entry name" value="Cyt_P450"/>
</dbReference>